<evidence type="ECO:0000313" key="2">
    <source>
        <dbReference type="EMBL" id="RGK45380.1"/>
    </source>
</evidence>
<evidence type="ECO:0000313" key="3">
    <source>
        <dbReference type="Proteomes" id="UP000260790"/>
    </source>
</evidence>
<sequence>MINLDSPDILTAQEAAKIWGKNEAYVRTALKQNPDKFPDGSVRRFGKVILVTTQGMEAVTGIKDPRKLKNRRGSFDMS</sequence>
<accession>A0A8B2ZAI9</accession>
<dbReference type="RefSeq" id="WP_117643746.1">
    <property type="nucleotide sequence ID" value="NZ_JAQDES010000008.1"/>
</dbReference>
<reference evidence="2 3" key="1">
    <citation type="submission" date="2018-08" db="EMBL/GenBank/DDBJ databases">
        <title>A genome reference for cultivated species of the human gut microbiota.</title>
        <authorList>
            <person name="Zou Y."/>
            <person name="Xue W."/>
            <person name="Luo G."/>
        </authorList>
    </citation>
    <scope>NUCLEOTIDE SEQUENCE [LARGE SCALE GENOMIC DNA]</scope>
    <source>
        <strain evidence="2 3">TF10-9AT</strain>
    </source>
</reference>
<dbReference type="Pfam" id="PF20038">
    <property type="entry name" value="HTH_59"/>
    <property type="match status" value="1"/>
</dbReference>
<name>A0A8B2ZAI9_9LACO</name>
<comment type="caution">
    <text evidence="2">The sequence shown here is derived from an EMBL/GenBank/DDBJ whole genome shotgun (WGS) entry which is preliminary data.</text>
</comment>
<dbReference type="InterPro" id="IPR045403">
    <property type="entry name" value="HTH_59_Firmicutes_type"/>
</dbReference>
<gene>
    <name evidence="2" type="ORF">DXD09_08635</name>
</gene>
<protein>
    <recommendedName>
        <fullName evidence="1">Helix-turn-helix domain-containing protein</fullName>
    </recommendedName>
</protein>
<organism evidence="2 3">
    <name type="scientific">Ligilactobacillus ruminis</name>
    <dbReference type="NCBI Taxonomy" id="1623"/>
    <lineage>
        <taxon>Bacteria</taxon>
        <taxon>Bacillati</taxon>
        <taxon>Bacillota</taxon>
        <taxon>Bacilli</taxon>
        <taxon>Lactobacillales</taxon>
        <taxon>Lactobacillaceae</taxon>
        <taxon>Ligilactobacillus</taxon>
    </lineage>
</organism>
<dbReference type="AlphaFoldDB" id="A0A8B2ZAI9"/>
<evidence type="ECO:0000259" key="1">
    <source>
        <dbReference type="Pfam" id="PF20038"/>
    </source>
</evidence>
<dbReference type="EMBL" id="QSQR01000009">
    <property type="protein sequence ID" value="RGK45380.1"/>
    <property type="molecule type" value="Genomic_DNA"/>
</dbReference>
<proteinExistence type="predicted"/>
<feature type="domain" description="Helix-turn-helix" evidence="1">
    <location>
        <begin position="7"/>
        <end position="61"/>
    </location>
</feature>
<dbReference type="Proteomes" id="UP000260790">
    <property type="component" value="Unassembled WGS sequence"/>
</dbReference>